<evidence type="ECO:0000313" key="1">
    <source>
        <dbReference type="EMBL" id="RYC41534.1"/>
    </source>
</evidence>
<dbReference type="Proteomes" id="UP001138460">
    <property type="component" value="Unassembled WGS sequence"/>
</dbReference>
<name>A0A9X8P468_9GAMM</name>
<reference evidence="1 2" key="1">
    <citation type="journal article" date="2018" name="Syst. Appl. Microbiol.">
        <title>Pectobacterium zantedeschiae sp. nov. a new species of a soft rot pathogen isolated from Calla lily (Zantedeschia spp.).</title>
        <authorList>
            <person name="Waleron M."/>
            <person name="Misztak A."/>
            <person name="Waleron M."/>
            <person name="Franczuk M."/>
            <person name="Jonca J."/>
            <person name="Wielgomas B."/>
            <person name="Mikicinski A."/>
            <person name="Popovic T."/>
            <person name="Waleron K."/>
        </authorList>
    </citation>
    <scope>NUCLEOTIDE SEQUENCE [LARGE SCALE GENOMIC DNA]</scope>
    <source>
        <strain evidence="1 2">9M</strain>
    </source>
</reference>
<organism evidence="1 2">
    <name type="scientific">Pectobacterium zantedeschiae</name>
    <dbReference type="NCBI Taxonomy" id="2034769"/>
    <lineage>
        <taxon>Bacteria</taxon>
        <taxon>Pseudomonadati</taxon>
        <taxon>Pseudomonadota</taxon>
        <taxon>Gammaproteobacteria</taxon>
        <taxon>Enterobacterales</taxon>
        <taxon>Pectobacteriaceae</taxon>
        <taxon>Pectobacterium</taxon>
    </lineage>
</organism>
<proteinExistence type="predicted"/>
<dbReference type="EMBL" id="NWTM01000002">
    <property type="protein sequence ID" value="RYC41534.1"/>
    <property type="molecule type" value="Genomic_DNA"/>
</dbReference>
<keyword evidence="2" id="KW-1185">Reference proteome</keyword>
<accession>A0A9X8P468</accession>
<evidence type="ECO:0000313" key="2">
    <source>
        <dbReference type="Proteomes" id="UP001138460"/>
    </source>
</evidence>
<sequence length="82" mass="9425">MPEAFSVFLVTFARWFSQRVLSTRNTEPDNVFYTNKSNKVTAYFTTPVFSLSMPHVAGMLMWAVYSGTDVISSLEKEEVRYV</sequence>
<protein>
    <submittedName>
        <fullName evidence="1">Uncharacterized protein</fullName>
    </submittedName>
</protein>
<dbReference type="AlphaFoldDB" id="A0A9X8P468"/>
<gene>
    <name evidence="1" type="ORF">CLR69_15515</name>
</gene>
<comment type="caution">
    <text evidence="1">The sequence shown here is derived from an EMBL/GenBank/DDBJ whole genome shotgun (WGS) entry which is preliminary data.</text>
</comment>